<accession>A0A914VY50</accession>
<evidence type="ECO:0000313" key="2">
    <source>
        <dbReference type="Proteomes" id="UP000887566"/>
    </source>
</evidence>
<feature type="compositionally biased region" description="Low complexity" evidence="1">
    <location>
        <begin position="38"/>
        <end position="55"/>
    </location>
</feature>
<reference evidence="3" key="1">
    <citation type="submission" date="2022-11" db="UniProtKB">
        <authorList>
            <consortium name="WormBaseParasite"/>
        </authorList>
    </citation>
    <scope>IDENTIFICATION</scope>
</reference>
<keyword evidence="2" id="KW-1185">Reference proteome</keyword>
<proteinExistence type="predicted"/>
<dbReference type="WBParaSite" id="PSAMB.scaffold262size60344.g4040.t1">
    <property type="protein sequence ID" value="PSAMB.scaffold262size60344.g4040.t1"/>
    <property type="gene ID" value="PSAMB.scaffold262size60344.g4040"/>
</dbReference>
<name>A0A914VY50_9BILA</name>
<dbReference type="AlphaFoldDB" id="A0A914VY50"/>
<protein>
    <submittedName>
        <fullName evidence="3">Uncharacterized protein</fullName>
    </submittedName>
</protein>
<evidence type="ECO:0000313" key="3">
    <source>
        <dbReference type="WBParaSite" id="PSAMB.scaffold262size60344.g4040.t1"/>
    </source>
</evidence>
<evidence type="ECO:0000256" key="1">
    <source>
        <dbReference type="SAM" id="MobiDB-lite"/>
    </source>
</evidence>
<organism evidence="2 3">
    <name type="scientific">Plectus sambesii</name>
    <dbReference type="NCBI Taxonomy" id="2011161"/>
    <lineage>
        <taxon>Eukaryota</taxon>
        <taxon>Metazoa</taxon>
        <taxon>Ecdysozoa</taxon>
        <taxon>Nematoda</taxon>
        <taxon>Chromadorea</taxon>
        <taxon>Plectida</taxon>
        <taxon>Plectina</taxon>
        <taxon>Plectoidea</taxon>
        <taxon>Plectidae</taxon>
        <taxon>Plectus</taxon>
    </lineage>
</organism>
<feature type="region of interest" description="Disordered" evidence="1">
    <location>
        <begin position="35"/>
        <end position="87"/>
    </location>
</feature>
<sequence length="87" mass="9262">MKVAANRSKAEFGAIVDVSDITNATDVTDISYYSTSNTDVASTDPSTTTSSSAPAYVRSTVRGKIGSKHPDRLYDNGNSDSDSDEDY</sequence>
<dbReference type="Proteomes" id="UP000887566">
    <property type="component" value="Unplaced"/>
</dbReference>